<dbReference type="Gene3D" id="3.20.20.70">
    <property type="entry name" value="Aldolase class I"/>
    <property type="match status" value="1"/>
</dbReference>
<dbReference type="RefSeq" id="WP_323468309.1">
    <property type="nucleotide sequence ID" value="NZ_JAWJAY010001369.1"/>
</dbReference>
<sequence length="80" mass="8474">MAIQRIFLIDKSAVEKGIEMSRNCKPDAIEVLPGLMPSIIDQLTRQVDLPIIAGGLISSKKEILQGLRAGALAISAGDSS</sequence>
<dbReference type="InterPro" id="IPR006699">
    <property type="entry name" value="GlpP"/>
</dbReference>
<comment type="caution">
    <text evidence="1">The sequence shown here is derived from an EMBL/GenBank/DDBJ whole genome shotgun (WGS) entry which is preliminary data.</text>
</comment>
<dbReference type="SUPFAM" id="SSF110391">
    <property type="entry name" value="GlpP-like"/>
    <property type="match status" value="1"/>
</dbReference>
<dbReference type="PANTHER" id="PTHR35787:SF1">
    <property type="entry name" value="GLYCEROL UPTAKE OPERON ANTITERMINATOR REGULATORY PROTEIN"/>
    <property type="match status" value="1"/>
</dbReference>
<dbReference type="EMBL" id="JAWJAY010001369">
    <property type="protein sequence ID" value="MDV2888381.1"/>
    <property type="molecule type" value="Genomic_DNA"/>
</dbReference>
<dbReference type="InterPro" id="IPR013785">
    <property type="entry name" value="Aldolase_TIM"/>
</dbReference>
<organism evidence="1 2">
    <name type="scientific">Alkalihalophilus pseudofirmus</name>
    <name type="common">Bacillus pseudofirmus</name>
    <dbReference type="NCBI Taxonomy" id="79885"/>
    <lineage>
        <taxon>Bacteria</taxon>
        <taxon>Bacillati</taxon>
        <taxon>Bacillota</taxon>
        <taxon>Bacilli</taxon>
        <taxon>Bacillales</taxon>
        <taxon>Bacillaceae</taxon>
        <taxon>Alkalihalophilus</taxon>
    </lineage>
</organism>
<dbReference type="Pfam" id="PF04309">
    <property type="entry name" value="G3P_antiterm"/>
    <property type="match status" value="1"/>
</dbReference>
<dbReference type="Proteomes" id="UP001285636">
    <property type="component" value="Unassembled WGS sequence"/>
</dbReference>
<reference evidence="1" key="1">
    <citation type="submission" date="2023-10" db="EMBL/GenBank/DDBJ databases">
        <title>Screening of Alkalihalophilus pseudofirmusBZ-TG-HK211 and Its Alleviation of Salt Stress on Rapeseed Growth.</title>
        <authorList>
            <person name="Zhao B."/>
            <person name="Guo T."/>
        </authorList>
    </citation>
    <scope>NUCLEOTIDE SEQUENCE</scope>
    <source>
        <strain evidence="1">BZ-TG-HK211</strain>
    </source>
</reference>
<evidence type="ECO:0000313" key="2">
    <source>
        <dbReference type="Proteomes" id="UP001285636"/>
    </source>
</evidence>
<dbReference type="AlphaFoldDB" id="A0AAJ2NTI7"/>
<dbReference type="GO" id="GO:0006355">
    <property type="term" value="P:regulation of DNA-templated transcription"/>
    <property type="evidence" value="ECO:0007669"/>
    <property type="project" value="InterPro"/>
</dbReference>
<proteinExistence type="predicted"/>
<feature type="non-terminal residue" evidence="1">
    <location>
        <position position="80"/>
    </location>
</feature>
<gene>
    <name evidence="1" type="ORF">RYX45_24785</name>
</gene>
<evidence type="ECO:0000313" key="1">
    <source>
        <dbReference type="EMBL" id="MDV2888381.1"/>
    </source>
</evidence>
<name>A0AAJ2NTI7_ALKPS</name>
<protein>
    <submittedName>
        <fullName evidence="1">Glycerol-3-phosphate responsive antiterminator</fullName>
    </submittedName>
</protein>
<dbReference type="GO" id="GO:0006071">
    <property type="term" value="P:glycerol metabolic process"/>
    <property type="evidence" value="ECO:0007669"/>
    <property type="project" value="InterPro"/>
</dbReference>
<accession>A0AAJ2NTI7</accession>
<dbReference type="PANTHER" id="PTHR35787">
    <property type="entry name" value="GLYCEROL UPTAKE OPERON ANTITERMINATOR REGULATORY PROTEIN"/>
    <property type="match status" value="1"/>
</dbReference>